<comment type="caution">
    <text evidence="5">The sequence shown here is derived from an EMBL/GenBank/DDBJ whole genome shotgun (WGS) entry which is preliminary data.</text>
</comment>
<protein>
    <recommendedName>
        <fullName evidence="7">Ion transport domain-containing protein</fullName>
    </recommendedName>
</protein>
<feature type="transmembrane region" description="Helical" evidence="4">
    <location>
        <begin position="1186"/>
        <end position="1208"/>
    </location>
</feature>
<dbReference type="Proteomes" id="UP001054902">
    <property type="component" value="Unassembled WGS sequence"/>
</dbReference>
<evidence type="ECO:0000313" key="6">
    <source>
        <dbReference type="Proteomes" id="UP001054902"/>
    </source>
</evidence>
<keyword evidence="2 3" id="KW-0040">ANK repeat</keyword>
<evidence type="ECO:0000256" key="3">
    <source>
        <dbReference type="PROSITE-ProRule" id="PRU00023"/>
    </source>
</evidence>
<feature type="repeat" description="ANK" evidence="3">
    <location>
        <begin position="639"/>
        <end position="671"/>
    </location>
</feature>
<evidence type="ECO:0000256" key="4">
    <source>
        <dbReference type="SAM" id="Phobius"/>
    </source>
</evidence>
<gene>
    <name evidence="5" type="ORF">CTEN210_13446</name>
</gene>
<evidence type="ECO:0008006" key="7">
    <source>
        <dbReference type="Google" id="ProtNLM"/>
    </source>
</evidence>
<feature type="transmembrane region" description="Helical" evidence="4">
    <location>
        <begin position="979"/>
        <end position="1003"/>
    </location>
</feature>
<dbReference type="PANTHER" id="PTHR24178">
    <property type="entry name" value="MOLTING PROTEIN MLT-4"/>
    <property type="match status" value="1"/>
</dbReference>
<dbReference type="InterPro" id="IPR002110">
    <property type="entry name" value="Ankyrin_rpt"/>
</dbReference>
<feature type="transmembrane region" description="Helical" evidence="4">
    <location>
        <begin position="879"/>
        <end position="898"/>
    </location>
</feature>
<evidence type="ECO:0000313" key="5">
    <source>
        <dbReference type="EMBL" id="GFH56970.1"/>
    </source>
</evidence>
<dbReference type="InterPro" id="IPR036770">
    <property type="entry name" value="Ankyrin_rpt-contain_sf"/>
</dbReference>
<feature type="transmembrane region" description="Helical" evidence="4">
    <location>
        <begin position="1038"/>
        <end position="1056"/>
    </location>
</feature>
<proteinExistence type="predicted"/>
<organism evidence="5 6">
    <name type="scientific">Chaetoceros tenuissimus</name>
    <dbReference type="NCBI Taxonomy" id="426638"/>
    <lineage>
        <taxon>Eukaryota</taxon>
        <taxon>Sar</taxon>
        <taxon>Stramenopiles</taxon>
        <taxon>Ochrophyta</taxon>
        <taxon>Bacillariophyta</taxon>
        <taxon>Coscinodiscophyceae</taxon>
        <taxon>Chaetocerotophycidae</taxon>
        <taxon>Chaetocerotales</taxon>
        <taxon>Chaetocerotaceae</taxon>
        <taxon>Chaetoceros</taxon>
    </lineage>
</organism>
<keyword evidence="1" id="KW-0677">Repeat</keyword>
<name>A0AAD3D573_9STRA</name>
<dbReference type="AlphaFoldDB" id="A0AAD3D573"/>
<sequence length="1241" mass="140238">MSSPITLYIVPNTGLEIDLEGEHVKRFAKKSVLPANISTRNSSPRARKSASNYTIHASELGNYLKEGVSLEKVYSGPYSPLSDVTLPSAIRKIAGIPENARYYTYIHPPNDLARDIDKAKVKDVPMMKLKMEEENGFASPFIATLGGYVYLDKDLSIVSVNALSLHKTNYDLKLSGPFPTDSLFSQEIVKGRRAKPFVLDCFFEVGYVASAWIRPKEKFHNRLATDKHEYSNGCFLFFKDDGSSCVYSIDASGYIDPNGDTSPLADAFRVESQVSANVKKKSSYVLNHILLSEEEKSKDRKLIKRIQNVWDLNQYIDHHMQGERRGLLHTAVKNGCTKDDIAKILTIAPREEENLLHKDEVVGSTPLHCACRHQPKNTELIQYLIEKNPKAATMKDKFDRMPLHIACDVGISHTVIKALIDADVQKKSIKTATKLNGRLPIHIACFNKEIEEESIKLLCDADPSNGTLLTSSLDGRLPLHCAVSQKMDVGIIKILLGLNEVEDDATHSNEAIEVVTASAHRARNALYETYLGMLPLHLAVWKNCPVDTIEVLLEADTRQTTVITTVGHQSHLVRDMNLIDEDERESQRQLEIAATTRSYCEEGMINKDYDDSIADTLESGRSSEIEVQLSSSNDDAKEVNVTALHLAVQNGNGDVILRLLQKETDIREGNNTLKYEDECIKLQDKDGRTPLHLYITNEGMSKRTKPDPNIVYALLEMDYYGETTHIKDVNGFFPLHCAVDRDDAHVDIVEYLLMAEEHYFAHLAKNQIFTEDKVKRSTHTCDDRKRSPLYLAVKAGASEQVIEKLLAPQHFYLKGFDGTLVTGISSMAVKNTTIQNLIIEKLSERCYFSLLFMDVYANATALSVFLVGSQRFVDGTMTIKTPIVLITCVGVFILREFIQLKSQSSTYFADAWNWMNVSSITALALTSMHMLQNQGKALTDFDIDRRLLTVTGALLIAQFTFFLRSTFLPFARFVGGLTMIFSTLVPFFIVSSLLLLAFAYGFYIQDDIDECDNITNCYAWTLNGFFSGSEGTSDLLDVLFGVIAIVVLLNVVIAIVSEAWESAADRALNLFWKFRLEFLTEARFFAHMDRKFCRGGFVEKFGDVVDGIVDVKFVDNTPWNKFPYSMVKSKRQYNDPFAYFHEDIAKKIRDAHSLQADLYWTKTDSRRKKRSRGWKKTRYWLSLSKWIGHASLYFFLCLLGLVTAGWMWPQSLRRQVLAIGVRKEHSKNNKNSEEVEVKKNN</sequence>
<dbReference type="SMART" id="SM00248">
    <property type="entry name" value="ANK"/>
    <property type="match status" value="8"/>
</dbReference>
<dbReference type="Pfam" id="PF12796">
    <property type="entry name" value="Ank_2"/>
    <property type="match status" value="1"/>
</dbReference>
<dbReference type="Gene3D" id="1.25.40.20">
    <property type="entry name" value="Ankyrin repeat-containing domain"/>
    <property type="match status" value="2"/>
</dbReference>
<reference evidence="5 6" key="1">
    <citation type="journal article" date="2021" name="Sci. Rep.">
        <title>The genome of the diatom Chaetoceros tenuissimus carries an ancient integrated fragment of an extant virus.</title>
        <authorList>
            <person name="Hongo Y."/>
            <person name="Kimura K."/>
            <person name="Takaki Y."/>
            <person name="Yoshida Y."/>
            <person name="Baba S."/>
            <person name="Kobayashi G."/>
            <person name="Nagasaki K."/>
            <person name="Hano T."/>
            <person name="Tomaru Y."/>
        </authorList>
    </citation>
    <scope>NUCLEOTIDE SEQUENCE [LARGE SCALE GENOMIC DNA]</scope>
    <source>
        <strain evidence="5 6">NIES-3715</strain>
    </source>
</reference>
<dbReference type="SUPFAM" id="SSF48403">
    <property type="entry name" value="Ankyrin repeat"/>
    <property type="match status" value="1"/>
</dbReference>
<dbReference type="PROSITE" id="PS50088">
    <property type="entry name" value="ANK_REPEAT"/>
    <property type="match status" value="1"/>
</dbReference>
<evidence type="ECO:0000256" key="2">
    <source>
        <dbReference type="ARBA" id="ARBA00023043"/>
    </source>
</evidence>
<keyword evidence="6" id="KW-1185">Reference proteome</keyword>
<dbReference type="EMBL" id="BLLK01000057">
    <property type="protein sequence ID" value="GFH56970.1"/>
    <property type="molecule type" value="Genomic_DNA"/>
</dbReference>
<feature type="transmembrane region" description="Helical" evidence="4">
    <location>
        <begin position="947"/>
        <end position="967"/>
    </location>
</feature>
<evidence type="ECO:0000256" key="1">
    <source>
        <dbReference type="ARBA" id="ARBA00022737"/>
    </source>
</evidence>
<dbReference type="Pfam" id="PF00023">
    <property type="entry name" value="Ank"/>
    <property type="match status" value="1"/>
</dbReference>
<keyword evidence="4" id="KW-0812">Transmembrane</keyword>
<accession>A0AAD3D573</accession>
<dbReference type="PROSITE" id="PS50297">
    <property type="entry name" value="ANK_REP_REGION"/>
    <property type="match status" value="1"/>
</dbReference>
<keyword evidence="4" id="KW-1133">Transmembrane helix</keyword>
<keyword evidence="4" id="KW-0472">Membrane</keyword>